<proteinExistence type="predicted"/>
<comment type="caution">
    <text evidence="7">The sequence shown here is derived from an EMBL/GenBank/DDBJ whole genome shotgun (WGS) entry which is preliminary data.</text>
</comment>
<dbReference type="Pfam" id="PF00085">
    <property type="entry name" value="Thioredoxin"/>
    <property type="match status" value="1"/>
</dbReference>
<accession>A0AAD2JHQ9</accession>
<dbReference type="PROSITE" id="PS00194">
    <property type="entry name" value="THIOREDOXIN_1"/>
    <property type="match status" value="1"/>
</dbReference>
<dbReference type="InterPro" id="IPR036249">
    <property type="entry name" value="Thioredoxin-like_sf"/>
</dbReference>
<dbReference type="Proteomes" id="UP001295423">
    <property type="component" value="Unassembled WGS sequence"/>
</dbReference>
<keyword evidence="1" id="KW-0813">Transport</keyword>
<dbReference type="AlphaFoldDB" id="A0AAD2JHQ9"/>
<dbReference type="PROSITE" id="PS51352">
    <property type="entry name" value="THIOREDOXIN_2"/>
    <property type="match status" value="1"/>
</dbReference>
<keyword evidence="3" id="KW-1015">Disulfide bond</keyword>
<evidence type="ECO:0000256" key="4">
    <source>
        <dbReference type="SAM" id="MobiDB-lite"/>
    </source>
</evidence>
<keyword evidence="8" id="KW-1185">Reference proteome</keyword>
<feature type="region of interest" description="Disordered" evidence="4">
    <location>
        <begin position="118"/>
        <end position="156"/>
    </location>
</feature>
<dbReference type="CDD" id="cd02947">
    <property type="entry name" value="TRX_family"/>
    <property type="match status" value="1"/>
</dbReference>
<dbReference type="InterPro" id="IPR017937">
    <property type="entry name" value="Thioredoxin_CS"/>
</dbReference>
<dbReference type="InterPro" id="IPR013766">
    <property type="entry name" value="Thioredoxin_domain"/>
</dbReference>
<feature type="compositionally biased region" description="Basic and acidic residues" evidence="4">
    <location>
        <begin position="118"/>
        <end position="127"/>
    </location>
</feature>
<evidence type="ECO:0000256" key="1">
    <source>
        <dbReference type="ARBA" id="ARBA00022448"/>
    </source>
</evidence>
<evidence type="ECO:0000313" key="7">
    <source>
        <dbReference type="EMBL" id="CAJ1951286.1"/>
    </source>
</evidence>
<evidence type="ECO:0000259" key="6">
    <source>
        <dbReference type="PROSITE" id="PS51352"/>
    </source>
</evidence>
<dbReference type="SUPFAM" id="SSF52833">
    <property type="entry name" value="Thioredoxin-like"/>
    <property type="match status" value="1"/>
</dbReference>
<evidence type="ECO:0000256" key="5">
    <source>
        <dbReference type="SAM" id="SignalP"/>
    </source>
</evidence>
<dbReference type="PANTHER" id="PTHR45663">
    <property type="entry name" value="GEO12009P1"/>
    <property type="match status" value="1"/>
</dbReference>
<dbReference type="InterPro" id="IPR003034">
    <property type="entry name" value="SAP_dom"/>
</dbReference>
<keyword evidence="5" id="KW-0732">Signal</keyword>
<organism evidence="7 8">
    <name type="scientific">Cylindrotheca closterium</name>
    <dbReference type="NCBI Taxonomy" id="2856"/>
    <lineage>
        <taxon>Eukaryota</taxon>
        <taxon>Sar</taxon>
        <taxon>Stramenopiles</taxon>
        <taxon>Ochrophyta</taxon>
        <taxon>Bacillariophyta</taxon>
        <taxon>Bacillariophyceae</taxon>
        <taxon>Bacillariophycidae</taxon>
        <taxon>Bacillariales</taxon>
        <taxon>Bacillariaceae</taxon>
        <taxon>Cylindrotheca</taxon>
    </lineage>
</organism>
<feature type="signal peptide" evidence="5">
    <location>
        <begin position="1"/>
        <end position="25"/>
    </location>
</feature>
<dbReference type="GO" id="GO:0005737">
    <property type="term" value="C:cytoplasm"/>
    <property type="evidence" value="ECO:0007669"/>
    <property type="project" value="TreeGrafter"/>
</dbReference>
<evidence type="ECO:0000256" key="2">
    <source>
        <dbReference type="ARBA" id="ARBA00022982"/>
    </source>
</evidence>
<dbReference type="PANTHER" id="PTHR45663:SF11">
    <property type="entry name" value="GEO12009P1"/>
    <property type="match status" value="1"/>
</dbReference>
<feature type="compositionally biased region" description="Low complexity" evidence="4">
    <location>
        <begin position="128"/>
        <end position="143"/>
    </location>
</feature>
<dbReference type="PRINTS" id="PR00421">
    <property type="entry name" value="THIOREDOXIN"/>
</dbReference>
<dbReference type="Gene3D" id="3.40.30.10">
    <property type="entry name" value="Glutaredoxin"/>
    <property type="match status" value="1"/>
</dbReference>
<reference evidence="7" key="1">
    <citation type="submission" date="2023-08" db="EMBL/GenBank/DDBJ databases">
        <authorList>
            <person name="Audoor S."/>
            <person name="Bilcke G."/>
        </authorList>
    </citation>
    <scope>NUCLEOTIDE SEQUENCE</scope>
</reference>
<name>A0AAD2JHQ9_9STRA</name>
<evidence type="ECO:0000313" key="8">
    <source>
        <dbReference type="Proteomes" id="UP001295423"/>
    </source>
</evidence>
<dbReference type="EMBL" id="CAKOGP040001781">
    <property type="protein sequence ID" value="CAJ1951286.1"/>
    <property type="molecule type" value="Genomic_DNA"/>
</dbReference>
<feature type="domain" description="Thioredoxin" evidence="6">
    <location>
        <begin position="189"/>
        <end position="327"/>
    </location>
</feature>
<dbReference type="SMART" id="SM00513">
    <property type="entry name" value="SAP"/>
    <property type="match status" value="2"/>
</dbReference>
<feature type="chain" id="PRO_5042230494" description="Thioredoxin domain-containing protein" evidence="5">
    <location>
        <begin position="26"/>
        <end position="327"/>
    </location>
</feature>
<keyword evidence="2" id="KW-0249">Electron transport</keyword>
<sequence>MSQPSSINILLLILLLGHSSIKASAWIPASSQRATRQQATGIQSRWIGSFSHKSKCFQELGPLFASTSEETEDALASVLSKLRVSEIKQELEALKVDYTDCFDKESMVARLLEARNKKDENVGDAKEPSSSSPASSSADAPSSEGSNGTKLDEEAELEKIRSMRVKELREELGRRRIPRAGLFDKEDLVQALWKAKQLDAVFSATGNILPGCVADLSEDDVEKELQHTATPLLLDVYATWCGPCQMIAPLLEQAAQESFSGGSDGDVSKPLVRVAKMDSDANPQMASKLKVAGLPTLVLFQHGEEIDRLEGAPMKDQLVDWVTRKLQ</sequence>
<evidence type="ECO:0000256" key="3">
    <source>
        <dbReference type="ARBA" id="ARBA00023157"/>
    </source>
</evidence>
<dbReference type="GO" id="GO:0015035">
    <property type="term" value="F:protein-disulfide reductase activity"/>
    <property type="evidence" value="ECO:0007669"/>
    <property type="project" value="TreeGrafter"/>
</dbReference>
<gene>
    <name evidence="7" type="ORF">CYCCA115_LOCUS12998</name>
</gene>
<protein>
    <recommendedName>
        <fullName evidence="6">Thioredoxin domain-containing protein</fullName>
    </recommendedName>
</protein>